<dbReference type="OrthoDB" id="9807403at2"/>
<dbReference type="NCBIfam" id="TIGR02433">
    <property type="entry name" value="lysidine_TilS_C"/>
    <property type="match status" value="1"/>
</dbReference>
<comment type="domain">
    <text evidence="8">The N-terminal region contains the highly conserved SGGXDS motif, predicted to be a P-loop motif involved in ATP binding.</text>
</comment>
<dbReference type="PANTHER" id="PTHR43033:SF1">
    <property type="entry name" value="TRNA(ILE)-LYSIDINE SYNTHASE-RELATED"/>
    <property type="match status" value="1"/>
</dbReference>
<name>A0A6I6EFD8_THETI</name>
<protein>
    <recommendedName>
        <fullName evidence="8">tRNA(Ile)-lysidine synthase</fullName>
        <ecNumber evidence="8">6.3.4.19</ecNumber>
    </recommendedName>
    <alternativeName>
        <fullName evidence="8">tRNA(Ile)-2-lysyl-cytidine synthase</fullName>
    </alternativeName>
    <alternativeName>
        <fullName evidence="8">tRNA(Ile)-lysidine synthetase</fullName>
    </alternativeName>
</protein>
<dbReference type="Gene3D" id="1.20.59.20">
    <property type="match status" value="1"/>
</dbReference>
<dbReference type="Pfam" id="PF01171">
    <property type="entry name" value="ATP_bind_3"/>
    <property type="match status" value="1"/>
</dbReference>
<dbReference type="Pfam" id="PF09179">
    <property type="entry name" value="TilS"/>
    <property type="match status" value="1"/>
</dbReference>
<feature type="domain" description="Lysidine-tRNA(Ile) synthetase C-terminal" evidence="10">
    <location>
        <begin position="394"/>
        <end position="466"/>
    </location>
</feature>
<dbReference type="GO" id="GO:0005524">
    <property type="term" value="F:ATP binding"/>
    <property type="evidence" value="ECO:0007669"/>
    <property type="project" value="UniProtKB-UniRule"/>
</dbReference>
<dbReference type="InterPro" id="IPR014729">
    <property type="entry name" value="Rossmann-like_a/b/a_fold"/>
</dbReference>
<dbReference type="NCBIfam" id="TIGR02432">
    <property type="entry name" value="lysidine_TilS_N"/>
    <property type="match status" value="1"/>
</dbReference>
<reference evidence="11 12" key="1">
    <citation type="submission" date="2019-12" db="EMBL/GenBank/DDBJ databases">
        <title>The complete genome of the thermophilic, anoxygenic phototrophic gammaproteobacterium Thermochromatium tepidum.</title>
        <authorList>
            <person name="Sattley W.M."/>
            <person name="Swingley W.D."/>
            <person name="Burchell B.M."/>
            <person name="Gurbani S.A."/>
            <person name="Kujawa C.M."/>
            <person name="Nuccio D.A."/>
            <person name="Schladweiler J."/>
            <person name="Shaffer K.N."/>
            <person name="Stokes L.M."/>
            <person name="Touchman J.W."/>
            <person name="Blankenship R.E."/>
            <person name="Madigan M.T."/>
        </authorList>
    </citation>
    <scope>NUCLEOTIDE SEQUENCE [LARGE SCALE GENOMIC DNA]</scope>
    <source>
        <strain evidence="11 12">ATCC 43061</strain>
    </source>
</reference>
<keyword evidence="4 8" id="KW-0819">tRNA processing</keyword>
<evidence type="ECO:0000313" key="11">
    <source>
        <dbReference type="EMBL" id="QGU33689.1"/>
    </source>
</evidence>
<sequence length="486" mass="53620">MTTNEFSPDALLERLIPFGAVRCYWVAYSGGLDSSVLLDALSARRARLPGADSADRIRAVHVDHGLNARSSDWAKHCAARCAALNIPLRIERLSASPGPGESLESWAREARYAIFRRLLAPGELLLTAQHRDDQAETLLLALLRGSGPQGLAAMPVSAPLGAGRLVRPLLDFSRRSLAEYAQRQGLDWIHDPSNAHPAFDRNYLRHQVLPVLRARWPSLDATLARSARHCAEAVELVDRYADQALAAVCGLQPGALSLAALARLDRPLRKAVVRRWLSTRGFRLPPSRILERLIDELPAARPDANPYVDWDGCEVRRYRGELLALRPLPPPLPNETSIPWRIIGERGVLELPAGFGRLEWRRHPGPDAPDVRPTAMRDPVTSVSSQGVMKAIDLQVRFGRTGDVCRSAANRPRRALKKRFQEAGVPVWLRGHLPLIFQGERLIAIAGVCACHGPADGIGLNLILSWSGFSWQPDWPGFGRPLDVCV</sequence>
<dbReference type="Gene3D" id="3.40.50.620">
    <property type="entry name" value="HUPs"/>
    <property type="match status" value="1"/>
</dbReference>
<evidence type="ECO:0000256" key="3">
    <source>
        <dbReference type="ARBA" id="ARBA00022598"/>
    </source>
</evidence>
<evidence type="ECO:0000256" key="2">
    <source>
        <dbReference type="ARBA" id="ARBA00022490"/>
    </source>
</evidence>
<dbReference type="SUPFAM" id="SSF52402">
    <property type="entry name" value="Adenine nucleotide alpha hydrolases-like"/>
    <property type="match status" value="1"/>
</dbReference>
<feature type="region of interest" description="Disordered" evidence="9">
    <location>
        <begin position="362"/>
        <end position="382"/>
    </location>
</feature>
<keyword evidence="2 8" id="KW-0963">Cytoplasm</keyword>
<dbReference type="AlphaFoldDB" id="A0A6I6EFD8"/>
<evidence type="ECO:0000256" key="5">
    <source>
        <dbReference type="ARBA" id="ARBA00022741"/>
    </source>
</evidence>
<dbReference type="Proteomes" id="UP000426424">
    <property type="component" value="Chromosome"/>
</dbReference>
<comment type="catalytic activity">
    <reaction evidence="7 8">
        <text>cytidine(34) in tRNA(Ile2) + L-lysine + ATP = lysidine(34) in tRNA(Ile2) + AMP + diphosphate + H(+)</text>
        <dbReference type="Rhea" id="RHEA:43744"/>
        <dbReference type="Rhea" id="RHEA-COMP:10625"/>
        <dbReference type="Rhea" id="RHEA-COMP:10670"/>
        <dbReference type="ChEBI" id="CHEBI:15378"/>
        <dbReference type="ChEBI" id="CHEBI:30616"/>
        <dbReference type="ChEBI" id="CHEBI:32551"/>
        <dbReference type="ChEBI" id="CHEBI:33019"/>
        <dbReference type="ChEBI" id="CHEBI:82748"/>
        <dbReference type="ChEBI" id="CHEBI:83665"/>
        <dbReference type="ChEBI" id="CHEBI:456215"/>
        <dbReference type="EC" id="6.3.4.19"/>
    </reaction>
</comment>
<dbReference type="GO" id="GO:0006400">
    <property type="term" value="P:tRNA modification"/>
    <property type="evidence" value="ECO:0007669"/>
    <property type="project" value="UniProtKB-UniRule"/>
</dbReference>
<comment type="similarity">
    <text evidence="8">Belongs to the tRNA(Ile)-lysidine synthase family.</text>
</comment>
<evidence type="ECO:0000313" key="12">
    <source>
        <dbReference type="Proteomes" id="UP000426424"/>
    </source>
</evidence>
<organism evidence="11 12">
    <name type="scientific">Thermochromatium tepidum ATCC 43061</name>
    <dbReference type="NCBI Taxonomy" id="316276"/>
    <lineage>
        <taxon>Bacteria</taxon>
        <taxon>Pseudomonadati</taxon>
        <taxon>Pseudomonadota</taxon>
        <taxon>Gammaproteobacteria</taxon>
        <taxon>Chromatiales</taxon>
        <taxon>Chromatiaceae</taxon>
        <taxon>Thermochromatium</taxon>
    </lineage>
</organism>
<dbReference type="RefSeq" id="WP_153975877.1">
    <property type="nucleotide sequence ID" value="NZ_CP039268.1"/>
</dbReference>
<gene>
    <name evidence="8 11" type="primary">tilS</name>
    <name evidence="11" type="ORF">E6P07_12305</name>
</gene>
<feature type="binding site" evidence="8">
    <location>
        <begin position="29"/>
        <end position="34"/>
    </location>
    <ligand>
        <name>ATP</name>
        <dbReference type="ChEBI" id="CHEBI:30616"/>
    </ligand>
</feature>
<evidence type="ECO:0000256" key="7">
    <source>
        <dbReference type="ARBA" id="ARBA00048539"/>
    </source>
</evidence>
<dbReference type="InterPro" id="IPR012795">
    <property type="entry name" value="tRNA_Ile_lys_synt_N"/>
</dbReference>
<keyword evidence="6 8" id="KW-0067">ATP-binding</keyword>
<dbReference type="PANTHER" id="PTHR43033">
    <property type="entry name" value="TRNA(ILE)-LYSIDINE SYNTHASE-RELATED"/>
    <property type="match status" value="1"/>
</dbReference>
<evidence type="ECO:0000256" key="1">
    <source>
        <dbReference type="ARBA" id="ARBA00004496"/>
    </source>
</evidence>
<dbReference type="HAMAP" id="MF_01161">
    <property type="entry name" value="tRNA_Ile_lys_synt"/>
    <property type="match status" value="1"/>
</dbReference>
<dbReference type="GO" id="GO:0032267">
    <property type="term" value="F:tRNA(Ile)-lysidine synthase activity"/>
    <property type="evidence" value="ECO:0007669"/>
    <property type="project" value="UniProtKB-EC"/>
</dbReference>
<comment type="function">
    <text evidence="8">Ligates lysine onto the cytidine present at position 34 of the AUA codon-specific tRNA(Ile) that contains the anticodon CAU, in an ATP-dependent manner. Cytidine is converted to lysidine, thus changing the amino acid specificity of the tRNA from methionine to isoleucine.</text>
</comment>
<dbReference type="KEGG" id="ttp:E6P07_12305"/>
<dbReference type="InterPro" id="IPR011063">
    <property type="entry name" value="TilS/TtcA_N"/>
</dbReference>
<evidence type="ECO:0000256" key="4">
    <source>
        <dbReference type="ARBA" id="ARBA00022694"/>
    </source>
</evidence>
<proteinExistence type="inferred from homology"/>
<evidence type="ECO:0000256" key="8">
    <source>
        <dbReference type="HAMAP-Rule" id="MF_01161"/>
    </source>
</evidence>
<dbReference type="CDD" id="cd01992">
    <property type="entry name" value="TilS_N"/>
    <property type="match status" value="1"/>
</dbReference>
<dbReference type="EMBL" id="CP039268">
    <property type="protein sequence ID" value="QGU33689.1"/>
    <property type="molecule type" value="Genomic_DNA"/>
</dbReference>
<evidence type="ECO:0000256" key="6">
    <source>
        <dbReference type="ARBA" id="ARBA00022840"/>
    </source>
</evidence>
<keyword evidence="12" id="KW-1185">Reference proteome</keyword>
<dbReference type="GO" id="GO:0005737">
    <property type="term" value="C:cytoplasm"/>
    <property type="evidence" value="ECO:0007669"/>
    <property type="project" value="UniProtKB-SubCell"/>
</dbReference>
<dbReference type="Pfam" id="PF11734">
    <property type="entry name" value="TilS_C"/>
    <property type="match status" value="1"/>
</dbReference>
<accession>A0A6I6EFD8</accession>
<keyword evidence="5 8" id="KW-0547">Nucleotide-binding</keyword>
<dbReference type="EC" id="6.3.4.19" evidence="8"/>
<comment type="subcellular location">
    <subcellularLocation>
        <location evidence="1 8">Cytoplasm</location>
    </subcellularLocation>
</comment>
<dbReference type="InterPro" id="IPR015262">
    <property type="entry name" value="tRNA_Ile_lys_synt_subst-bd"/>
</dbReference>
<keyword evidence="3 8" id="KW-0436">Ligase</keyword>
<dbReference type="SMART" id="SM00977">
    <property type="entry name" value="TilS_C"/>
    <property type="match status" value="1"/>
</dbReference>
<dbReference type="InterPro" id="IPR012796">
    <property type="entry name" value="Lysidine-tRNA-synth_C"/>
</dbReference>
<dbReference type="SUPFAM" id="SSF82829">
    <property type="entry name" value="MesJ substrate recognition domain-like"/>
    <property type="match status" value="1"/>
</dbReference>
<dbReference type="SUPFAM" id="SSF56037">
    <property type="entry name" value="PheT/TilS domain"/>
    <property type="match status" value="1"/>
</dbReference>
<evidence type="ECO:0000256" key="9">
    <source>
        <dbReference type="SAM" id="MobiDB-lite"/>
    </source>
</evidence>
<evidence type="ECO:0000259" key="10">
    <source>
        <dbReference type="SMART" id="SM00977"/>
    </source>
</evidence>
<dbReference type="InterPro" id="IPR012094">
    <property type="entry name" value="tRNA_Ile_lys_synt"/>
</dbReference>